<evidence type="ECO:0000256" key="11">
    <source>
        <dbReference type="SAM" id="Phobius"/>
    </source>
</evidence>
<keyword evidence="6 11" id="KW-0812">Transmembrane</keyword>
<keyword evidence="8 11" id="KW-1133">Transmembrane helix</keyword>
<evidence type="ECO:0000256" key="1">
    <source>
        <dbReference type="ARBA" id="ARBA00000085"/>
    </source>
</evidence>
<dbReference type="InterPro" id="IPR036890">
    <property type="entry name" value="HATPase_C_sf"/>
</dbReference>
<dbReference type="PANTHER" id="PTHR45436">
    <property type="entry name" value="SENSOR HISTIDINE KINASE YKOH"/>
    <property type="match status" value="1"/>
</dbReference>
<dbReference type="InterPro" id="IPR036097">
    <property type="entry name" value="HisK_dim/P_sf"/>
</dbReference>
<keyword evidence="9" id="KW-0902">Two-component regulatory system</keyword>
<dbReference type="InterPro" id="IPR003594">
    <property type="entry name" value="HATPase_dom"/>
</dbReference>
<dbReference type="SMART" id="SM00388">
    <property type="entry name" value="HisKA"/>
    <property type="match status" value="1"/>
</dbReference>
<keyword evidence="10 11" id="KW-0472">Membrane</keyword>
<dbReference type="RefSeq" id="WP_251779686.1">
    <property type="nucleotide sequence ID" value="NZ_JAMKFE010000010.1"/>
</dbReference>
<keyword evidence="4" id="KW-0597">Phosphoprotein</keyword>
<dbReference type="SMART" id="SM00387">
    <property type="entry name" value="HATPase_c"/>
    <property type="match status" value="1"/>
</dbReference>
<dbReference type="Proteomes" id="UP001165541">
    <property type="component" value="Unassembled WGS sequence"/>
</dbReference>
<keyword evidence="14" id="KW-1185">Reference proteome</keyword>
<evidence type="ECO:0000256" key="10">
    <source>
        <dbReference type="ARBA" id="ARBA00023136"/>
    </source>
</evidence>
<evidence type="ECO:0000256" key="4">
    <source>
        <dbReference type="ARBA" id="ARBA00022553"/>
    </source>
</evidence>
<dbReference type="InterPro" id="IPR005467">
    <property type="entry name" value="His_kinase_dom"/>
</dbReference>
<evidence type="ECO:0000259" key="12">
    <source>
        <dbReference type="PROSITE" id="PS50109"/>
    </source>
</evidence>
<feature type="domain" description="Histidine kinase" evidence="12">
    <location>
        <begin position="241"/>
        <end position="444"/>
    </location>
</feature>
<dbReference type="EMBL" id="JAMKFE010000010">
    <property type="protein sequence ID" value="MCM5681207.1"/>
    <property type="molecule type" value="Genomic_DNA"/>
</dbReference>
<evidence type="ECO:0000313" key="14">
    <source>
        <dbReference type="Proteomes" id="UP001165541"/>
    </source>
</evidence>
<evidence type="ECO:0000256" key="5">
    <source>
        <dbReference type="ARBA" id="ARBA00022679"/>
    </source>
</evidence>
<dbReference type="Pfam" id="PF00512">
    <property type="entry name" value="HisKA"/>
    <property type="match status" value="1"/>
</dbReference>
<dbReference type="PANTHER" id="PTHR45436:SF15">
    <property type="entry name" value="SENSOR HISTIDINE KINASE CUSS"/>
    <property type="match status" value="1"/>
</dbReference>
<proteinExistence type="predicted"/>
<evidence type="ECO:0000256" key="3">
    <source>
        <dbReference type="ARBA" id="ARBA00012438"/>
    </source>
</evidence>
<feature type="transmembrane region" description="Helical" evidence="11">
    <location>
        <begin position="12"/>
        <end position="31"/>
    </location>
</feature>
<keyword evidence="7 13" id="KW-0418">Kinase</keyword>
<evidence type="ECO:0000313" key="13">
    <source>
        <dbReference type="EMBL" id="MCM5681207.1"/>
    </source>
</evidence>
<dbReference type="EC" id="2.7.13.3" evidence="3"/>
<dbReference type="Gene3D" id="1.10.287.130">
    <property type="match status" value="1"/>
</dbReference>
<evidence type="ECO:0000256" key="7">
    <source>
        <dbReference type="ARBA" id="ARBA00022777"/>
    </source>
</evidence>
<dbReference type="GO" id="GO:0016301">
    <property type="term" value="F:kinase activity"/>
    <property type="evidence" value="ECO:0007669"/>
    <property type="project" value="UniProtKB-KW"/>
</dbReference>
<evidence type="ECO:0000256" key="2">
    <source>
        <dbReference type="ARBA" id="ARBA00004141"/>
    </source>
</evidence>
<accession>A0ABT0YR47</accession>
<dbReference type="SUPFAM" id="SSF55874">
    <property type="entry name" value="ATPase domain of HSP90 chaperone/DNA topoisomerase II/histidine kinase"/>
    <property type="match status" value="1"/>
</dbReference>
<dbReference type="InterPro" id="IPR050428">
    <property type="entry name" value="TCS_sensor_his_kinase"/>
</dbReference>
<reference evidence="13" key="1">
    <citation type="submission" date="2022-05" db="EMBL/GenBank/DDBJ databases">
        <title>Schlegelella sp. nov., isolated from mangrove soil.</title>
        <authorList>
            <person name="Liu Y."/>
            <person name="Ge X."/>
            <person name="Liu W."/>
        </authorList>
    </citation>
    <scope>NUCLEOTIDE SEQUENCE</scope>
    <source>
        <strain evidence="13">S2-27</strain>
    </source>
</reference>
<dbReference type="CDD" id="cd00082">
    <property type="entry name" value="HisKA"/>
    <property type="match status" value="1"/>
</dbReference>
<dbReference type="SUPFAM" id="SSF47384">
    <property type="entry name" value="Homodimeric domain of signal transducing histidine kinase"/>
    <property type="match status" value="1"/>
</dbReference>
<organism evidence="13 14">
    <name type="scientific">Caldimonas mangrovi</name>
    <dbReference type="NCBI Taxonomy" id="2944811"/>
    <lineage>
        <taxon>Bacteria</taxon>
        <taxon>Pseudomonadati</taxon>
        <taxon>Pseudomonadota</taxon>
        <taxon>Betaproteobacteria</taxon>
        <taxon>Burkholderiales</taxon>
        <taxon>Sphaerotilaceae</taxon>
        <taxon>Caldimonas</taxon>
    </lineage>
</organism>
<dbReference type="PROSITE" id="PS50109">
    <property type="entry name" value="HIS_KIN"/>
    <property type="match status" value="1"/>
</dbReference>
<evidence type="ECO:0000256" key="8">
    <source>
        <dbReference type="ARBA" id="ARBA00022989"/>
    </source>
</evidence>
<gene>
    <name evidence="13" type="ORF">M8A51_16895</name>
</gene>
<keyword evidence="5" id="KW-0808">Transferase</keyword>
<dbReference type="Gene3D" id="3.30.565.10">
    <property type="entry name" value="Histidine kinase-like ATPase, C-terminal domain"/>
    <property type="match status" value="1"/>
</dbReference>
<dbReference type="Pfam" id="PF02518">
    <property type="entry name" value="HATPase_c"/>
    <property type="match status" value="1"/>
</dbReference>
<comment type="subcellular location">
    <subcellularLocation>
        <location evidence="2">Membrane</location>
        <topology evidence="2">Multi-pass membrane protein</topology>
    </subcellularLocation>
</comment>
<dbReference type="CDD" id="cd00075">
    <property type="entry name" value="HATPase"/>
    <property type="match status" value="1"/>
</dbReference>
<dbReference type="InterPro" id="IPR003661">
    <property type="entry name" value="HisK_dim/P_dom"/>
</dbReference>
<protein>
    <recommendedName>
        <fullName evidence="3">histidine kinase</fullName>
        <ecNumber evidence="3">2.7.13.3</ecNumber>
    </recommendedName>
</protein>
<evidence type="ECO:0000256" key="6">
    <source>
        <dbReference type="ARBA" id="ARBA00022692"/>
    </source>
</evidence>
<comment type="catalytic activity">
    <reaction evidence="1">
        <text>ATP + protein L-histidine = ADP + protein N-phospho-L-histidine.</text>
        <dbReference type="EC" id="2.7.13.3"/>
    </reaction>
</comment>
<name>A0ABT0YR47_9BURK</name>
<comment type="caution">
    <text evidence="13">The sequence shown here is derived from an EMBL/GenBank/DDBJ whole genome shotgun (WGS) entry which is preliminary data.</text>
</comment>
<sequence>MRGSLQRHLTGWAVAALAVVWAGFIAIGFGTGEHEADELTDGHLASVASLLLGQREIRFAVHGAPSPRGWSELPEMRSHDYQQSLSVVLWDAGGRVLARTGGSPLPPFDAQEGFETLSLGDPPQHWRTFSRWDSPQRQRKLMVLLSIDERDALARDIAEQIARPGLWMLPVVALAVGLAIRRGLRPLRALSQEVRTLDIHRSPALHASQRHLEFESMVEAVNLLVERYQAALARERQLASELAHELRTPLASIALHARGLRDENTTAREATLQRIERDALRAGDVLTELLALARADRTEMSEAARPLDLAELARRVAGEFAQRALDTAHDLAVTGASRLPCVGHDLLLQIALRNLIENALAHTPRGTRVEVQLDAESGWMQVCDDGAGGSARSGEVPAAADVLGLGLGHRVVDKIAAIHHGRFEAVEPPPGYSTCYRITLAAARSAPAENTATTAIGRYAVPGQ</sequence>
<evidence type="ECO:0000256" key="9">
    <source>
        <dbReference type="ARBA" id="ARBA00023012"/>
    </source>
</evidence>